<evidence type="ECO:0000256" key="6">
    <source>
        <dbReference type="RuleBase" id="RU003983"/>
    </source>
</evidence>
<dbReference type="GO" id="GO:0004222">
    <property type="term" value="F:metalloendopeptidase activity"/>
    <property type="evidence" value="ECO:0007669"/>
    <property type="project" value="InterPro"/>
</dbReference>
<keyword evidence="7" id="KW-1133">Transmembrane helix</keyword>
<comment type="similarity">
    <text evidence="6">Belongs to the peptidase M48 family.</text>
</comment>
<evidence type="ECO:0000256" key="2">
    <source>
        <dbReference type="ARBA" id="ARBA00022723"/>
    </source>
</evidence>
<keyword evidence="1 6" id="KW-0645">Protease</keyword>
<dbReference type="PANTHER" id="PTHR34978">
    <property type="entry name" value="POSSIBLE SENSOR-TRANSDUCER PROTEIN BLAR"/>
    <property type="match status" value="1"/>
</dbReference>
<evidence type="ECO:0000256" key="5">
    <source>
        <dbReference type="ARBA" id="ARBA00023049"/>
    </source>
</evidence>
<dbReference type="InterPro" id="IPR052173">
    <property type="entry name" value="Beta-lactam_resp_regulator"/>
</dbReference>
<keyword evidence="4 6" id="KW-0862">Zinc</keyword>
<reference evidence="9 10" key="1">
    <citation type="submission" date="2016-04" db="EMBL/GenBank/DDBJ databases">
        <authorList>
            <person name="Evans L.H."/>
            <person name="Alamgir A."/>
            <person name="Owens N."/>
            <person name="Weber N.D."/>
            <person name="Virtaneva K."/>
            <person name="Barbian K."/>
            <person name="Babar A."/>
            <person name="Rosenke K."/>
        </authorList>
    </citation>
    <scope>NUCLEOTIDE SEQUENCE [LARGE SCALE GENOMIC DNA]</scope>
    <source>
        <strain evidence="9 10">IFM 0406</strain>
    </source>
</reference>
<evidence type="ECO:0000313" key="9">
    <source>
        <dbReference type="EMBL" id="KZM70534.1"/>
    </source>
</evidence>
<dbReference type="STRING" id="455432.AWN90_38770"/>
<dbReference type="PANTHER" id="PTHR34978:SF3">
    <property type="entry name" value="SLR0241 PROTEIN"/>
    <property type="match status" value="1"/>
</dbReference>
<dbReference type="InterPro" id="IPR001915">
    <property type="entry name" value="Peptidase_M48"/>
</dbReference>
<feature type="transmembrane region" description="Helical" evidence="7">
    <location>
        <begin position="34"/>
        <end position="63"/>
    </location>
</feature>
<proteinExistence type="inferred from homology"/>
<evidence type="ECO:0000259" key="8">
    <source>
        <dbReference type="Pfam" id="PF01435"/>
    </source>
</evidence>
<evidence type="ECO:0000256" key="4">
    <source>
        <dbReference type="ARBA" id="ARBA00022833"/>
    </source>
</evidence>
<dbReference type="OrthoDB" id="9785340at2"/>
<keyword evidence="7" id="KW-0812">Transmembrane</keyword>
<dbReference type="EMBL" id="LWGR01000013">
    <property type="protein sequence ID" value="KZM70534.1"/>
    <property type="molecule type" value="Genomic_DNA"/>
</dbReference>
<comment type="cofactor">
    <cofactor evidence="6">
        <name>Zn(2+)</name>
        <dbReference type="ChEBI" id="CHEBI:29105"/>
    </cofactor>
    <text evidence="6">Binds 1 zinc ion per subunit.</text>
</comment>
<evidence type="ECO:0000313" key="10">
    <source>
        <dbReference type="Proteomes" id="UP000076512"/>
    </source>
</evidence>
<accession>A0A164JM53</accession>
<dbReference type="Pfam" id="PF01435">
    <property type="entry name" value="Peptidase_M48"/>
    <property type="match status" value="1"/>
</dbReference>
<dbReference type="Gene3D" id="3.30.2010.10">
    <property type="entry name" value="Metalloproteases ('zincins'), catalytic domain"/>
    <property type="match status" value="1"/>
</dbReference>
<dbReference type="Proteomes" id="UP000076512">
    <property type="component" value="Unassembled WGS sequence"/>
</dbReference>
<protein>
    <recommendedName>
        <fullName evidence="8">Peptidase M48 domain-containing protein</fullName>
    </recommendedName>
</protein>
<dbReference type="RefSeq" id="WP_067593643.1">
    <property type="nucleotide sequence ID" value="NZ_JABMCZ010000003.1"/>
</dbReference>
<feature type="transmembrane region" description="Helical" evidence="7">
    <location>
        <begin position="83"/>
        <end position="104"/>
    </location>
</feature>
<evidence type="ECO:0000256" key="3">
    <source>
        <dbReference type="ARBA" id="ARBA00022801"/>
    </source>
</evidence>
<evidence type="ECO:0000256" key="1">
    <source>
        <dbReference type="ARBA" id="ARBA00022670"/>
    </source>
</evidence>
<dbReference type="AlphaFoldDB" id="A0A164JM53"/>
<keyword evidence="7" id="KW-0472">Membrane</keyword>
<keyword evidence="3 6" id="KW-0378">Hydrolase</keyword>
<dbReference type="CDD" id="cd07326">
    <property type="entry name" value="M56_BlaR1_MecR1_like"/>
    <property type="match status" value="1"/>
</dbReference>
<gene>
    <name evidence="9" type="ORF">AWN90_38770</name>
</gene>
<dbReference type="GO" id="GO:0006508">
    <property type="term" value="P:proteolysis"/>
    <property type="evidence" value="ECO:0007669"/>
    <property type="project" value="UniProtKB-KW"/>
</dbReference>
<keyword evidence="5 6" id="KW-0482">Metalloprotease</keyword>
<dbReference type="GO" id="GO:0046872">
    <property type="term" value="F:metal ion binding"/>
    <property type="evidence" value="ECO:0007669"/>
    <property type="project" value="UniProtKB-KW"/>
</dbReference>
<evidence type="ECO:0000256" key="7">
    <source>
        <dbReference type="SAM" id="Phobius"/>
    </source>
</evidence>
<organism evidence="9 10">
    <name type="scientific">Nocardia terpenica</name>
    <dbReference type="NCBI Taxonomy" id="455432"/>
    <lineage>
        <taxon>Bacteria</taxon>
        <taxon>Bacillati</taxon>
        <taxon>Actinomycetota</taxon>
        <taxon>Actinomycetes</taxon>
        <taxon>Mycobacteriales</taxon>
        <taxon>Nocardiaceae</taxon>
        <taxon>Nocardia</taxon>
    </lineage>
</organism>
<keyword evidence="10" id="KW-1185">Reference proteome</keyword>
<feature type="domain" description="Peptidase M48" evidence="8">
    <location>
        <begin position="142"/>
        <end position="202"/>
    </location>
</feature>
<name>A0A164JM53_9NOCA</name>
<comment type="caution">
    <text evidence="9">The sequence shown here is derived from an EMBL/GenBank/DDBJ whole genome shotgun (WGS) entry which is preliminary data.</text>
</comment>
<keyword evidence="2" id="KW-0479">Metal-binding</keyword>
<sequence length="254" mass="26347">MGVAICLFVYATGAAIFAPPLLRALTADGAAPRLGVAAWLAVLVSVLGSWSVAIVFALGAVAVRVWHHPRVLVVLGTGRSQGVATVVTAVVLVGAVAVAAVQLARLFRAMRARAHEHAEALRLLGRPLGHYRSGAEGFDPGVVVLAAAEPAAYCLAGRPDVIVITSGAVDALGDRELAAVLAHERAHLTGRHPQILTLLRGLATTFPRLAVCRDGAREVGRLCEMWADDGAIRHHGRAALLSGLLAMSGIATET</sequence>